<dbReference type="HOGENOM" id="CLU_018106_3_0_5"/>
<evidence type="ECO:0000313" key="9">
    <source>
        <dbReference type="Proteomes" id="UP000001695"/>
    </source>
</evidence>
<protein>
    <submittedName>
        <fullName evidence="8">Chromate transporter</fullName>
    </submittedName>
</protein>
<evidence type="ECO:0000256" key="3">
    <source>
        <dbReference type="ARBA" id="ARBA00022475"/>
    </source>
</evidence>
<dbReference type="GO" id="GO:0005886">
    <property type="term" value="C:plasma membrane"/>
    <property type="evidence" value="ECO:0007669"/>
    <property type="project" value="UniProtKB-SubCell"/>
</dbReference>
<evidence type="ECO:0000256" key="5">
    <source>
        <dbReference type="ARBA" id="ARBA00022989"/>
    </source>
</evidence>
<keyword evidence="5 7" id="KW-1133">Transmembrane helix</keyword>
<dbReference type="PANTHER" id="PTHR43663:SF1">
    <property type="entry name" value="CHROMATE TRANSPORTER"/>
    <property type="match status" value="1"/>
</dbReference>
<evidence type="ECO:0000313" key="8">
    <source>
        <dbReference type="EMBL" id="ACB94298.1"/>
    </source>
</evidence>
<reference evidence="9" key="1">
    <citation type="submission" date="2008-03" db="EMBL/GenBank/DDBJ databases">
        <title>Complete sequence of chromosome of Beijerinckia indica subsp. indica ATCC 9039.</title>
        <authorList>
            <consortium name="US DOE Joint Genome Institute"/>
            <person name="Copeland A."/>
            <person name="Lucas S."/>
            <person name="Lapidus A."/>
            <person name="Glavina del Rio T."/>
            <person name="Dalin E."/>
            <person name="Tice H."/>
            <person name="Bruce D."/>
            <person name="Goodwin L."/>
            <person name="Pitluck S."/>
            <person name="LaButti K."/>
            <person name="Schmutz J."/>
            <person name="Larimer F."/>
            <person name="Land M."/>
            <person name="Hauser L."/>
            <person name="Kyrpides N."/>
            <person name="Mikhailova N."/>
            <person name="Dunfield P.F."/>
            <person name="Dedysh S.N."/>
            <person name="Liesack W."/>
            <person name="Saw J.H."/>
            <person name="Alam M."/>
            <person name="Chen Y."/>
            <person name="Murrell J.C."/>
            <person name="Richardson P."/>
        </authorList>
    </citation>
    <scope>NUCLEOTIDE SEQUENCE [LARGE SCALE GENOMIC DNA]</scope>
    <source>
        <strain evidence="9">ATCC 9039 / DSM 1715 / NCIMB 8712</strain>
    </source>
</reference>
<dbReference type="OrthoDB" id="556585at2"/>
<sequence>MKVGSQQTKLIGHDETAPAPDLAQIANVFLRHANFTMGGGSLTAAAIHQQLVEKRQWVRQDDFTLCFALARLIPGTNLLAFCTGLGWVLRQIPGAIVALLAASVPCTLMVVLLTVLFDVWQDNVLVSETLRGAMAGAVALTVKTAWIIAKPHANSAERTRLITIGSAAFVLYVFLKIPAIEVLLLAGAIGLFLPPVHA</sequence>
<dbReference type="Pfam" id="PF02417">
    <property type="entry name" value="Chromate_transp"/>
    <property type="match status" value="1"/>
</dbReference>
<dbReference type="EMBL" id="CP001016">
    <property type="protein sequence ID" value="ACB94298.1"/>
    <property type="molecule type" value="Genomic_DNA"/>
</dbReference>
<dbReference type="InterPro" id="IPR003370">
    <property type="entry name" value="Chromate_transpt"/>
</dbReference>
<proteinExistence type="inferred from homology"/>
<feature type="transmembrane region" description="Helical" evidence="7">
    <location>
        <begin position="169"/>
        <end position="193"/>
    </location>
</feature>
<accession>B2IFT7</accession>
<name>B2IFT7_BEII9</name>
<reference evidence="8 9" key="2">
    <citation type="journal article" date="2010" name="J. Bacteriol.">
        <title>Complete genome sequence of Beijerinckia indica subsp. indica.</title>
        <authorList>
            <person name="Tamas I."/>
            <person name="Dedysh S.N."/>
            <person name="Liesack W."/>
            <person name="Stott M.B."/>
            <person name="Alam M."/>
            <person name="Murrell J.C."/>
            <person name="Dunfield P.F."/>
        </authorList>
    </citation>
    <scope>NUCLEOTIDE SEQUENCE [LARGE SCALE GENOMIC DNA]</scope>
    <source>
        <strain evidence="9">ATCC 9039 / DSM 1715 / NCIMB 8712</strain>
    </source>
</reference>
<evidence type="ECO:0000256" key="2">
    <source>
        <dbReference type="ARBA" id="ARBA00005262"/>
    </source>
</evidence>
<dbReference type="KEGG" id="bid:Bind_0648"/>
<dbReference type="Proteomes" id="UP000001695">
    <property type="component" value="Chromosome"/>
</dbReference>
<evidence type="ECO:0000256" key="1">
    <source>
        <dbReference type="ARBA" id="ARBA00004651"/>
    </source>
</evidence>
<dbReference type="PANTHER" id="PTHR43663">
    <property type="entry name" value="CHROMATE TRANSPORT PROTEIN-RELATED"/>
    <property type="match status" value="1"/>
</dbReference>
<dbReference type="InterPro" id="IPR052518">
    <property type="entry name" value="CHR_Transporter"/>
</dbReference>
<comment type="subcellular location">
    <subcellularLocation>
        <location evidence="1">Cell membrane</location>
        <topology evidence="1">Multi-pass membrane protein</topology>
    </subcellularLocation>
</comment>
<comment type="similarity">
    <text evidence="2">Belongs to the chromate ion transporter (CHR) (TC 2.A.51) family.</text>
</comment>
<dbReference type="RefSeq" id="WP_012383656.1">
    <property type="nucleotide sequence ID" value="NC_010581.1"/>
</dbReference>
<evidence type="ECO:0000256" key="4">
    <source>
        <dbReference type="ARBA" id="ARBA00022692"/>
    </source>
</evidence>
<evidence type="ECO:0000256" key="6">
    <source>
        <dbReference type="ARBA" id="ARBA00023136"/>
    </source>
</evidence>
<gene>
    <name evidence="8" type="ordered locus">Bind_0648</name>
</gene>
<keyword evidence="6 7" id="KW-0472">Membrane</keyword>
<feature type="transmembrane region" description="Helical" evidence="7">
    <location>
        <begin position="129"/>
        <end position="149"/>
    </location>
</feature>
<organism evidence="8 9">
    <name type="scientific">Beijerinckia indica subsp. indica (strain ATCC 9039 / DSM 1715 / NCIMB 8712)</name>
    <dbReference type="NCBI Taxonomy" id="395963"/>
    <lineage>
        <taxon>Bacteria</taxon>
        <taxon>Pseudomonadati</taxon>
        <taxon>Pseudomonadota</taxon>
        <taxon>Alphaproteobacteria</taxon>
        <taxon>Hyphomicrobiales</taxon>
        <taxon>Beijerinckiaceae</taxon>
        <taxon>Beijerinckia</taxon>
    </lineage>
</organism>
<feature type="transmembrane region" description="Helical" evidence="7">
    <location>
        <begin position="63"/>
        <end position="89"/>
    </location>
</feature>
<feature type="transmembrane region" description="Helical" evidence="7">
    <location>
        <begin position="95"/>
        <end position="117"/>
    </location>
</feature>
<dbReference type="GO" id="GO:0015109">
    <property type="term" value="F:chromate transmembrane transporter activity"/>
    <property type="evidence" value="ECO:0007669"/>
    <property type="project" value="InterPro"/>
</dbReference>
<keyword evidence="9" id="KW-1185">Reference proteome</keyword>
<dbReference type="STRING" id="395963.Bind_0648"/>
<keyword evidence="4 7" id="KW-0812">Transmembrane</keyword>
<dbReference type="eggNOG" id="COG2059">
    <property type="taxonomic scope" value="Bacteria"/>
</dbReference>
<keyword evidence="3" id="KW-1003">Cell membrane</keyword>
<evidence type="ECO:0000256" key="7">
    <source>
        <dbReference type="SAM" id="Phobius"/>
    </source>
</evidence>
<dbReference type="AlphaFoldDB" id="B2IFT7"/>